<keyword evidence="3" id="KW-1185">Reference proteome</keyword>
<organism evidence="2 3">
    <name type="scientific">Sphingomonas paucimobilis NBRC 13935</name>
    <dbReference type="NCBI Taxonomy" id="1219050"/>
    <lineage>
        <taxon>Bacteria</taxon>
        <taxon>Pseudomonadati</taxon>
        <taxon>Pseudomonadota</taxon>
        <taxon>Alphaproteobacteria</taxon>
        <taxon>Sphingomonadales</taxon>
        <taxon>Sphingomonadaceae</taxon>
        <taxon>Sphingomonas</taxon>
    </lineage>
</organism>
<dbReference type="RefSeq" id="WP_042469540.1">
    <property type="nucleotide sequence ID" value="NZ_BBJS01000067.2"/>
</dbReference>
<feature type="transmembrane region" description="Helical" evidence="1">
    <location>
        <begin position="12"/>
        <end position="31"/>
    </location>
</feature>
<dbReference type="SUPFAM" id="SSF82693">
    <property type="entry name" value="Multidrug efflux transporter AcrB pore domain, PN1, PN2, PC1 and PC2 subdomains"/>
    <property type="match status" value="1"/>
</dbReference>
<name>A0A0C9MZ05_SPHPI</name>
<reference evidence="2 3" key="1">
    <citation type="submission" date="2014-08" db="EMBL/GenBank/DDBJ databases">
        <title>Whole genome shotgun sequence of Sphingomonas paucimobilis NBRC 13935.</title>
        <authorList>
            <person name="Hosoyama A."/>
            <person name="Hashimoto M."/>
            <person name="Hosoyama Y."/>
            <person name="Noguchi M."/>
            <person name="Uohara A."/>
            <person name="Ohji S."/>
            <person name="Katano-Makiyama Y."/>
            <person name="Ichikawa N."/>
            <person name="Kimura A."/>
            <person name="Yamazoe A."/>
            <person name="Fujita N."/>
        </authorList>
    </citation>
    <scope>NUCLEOTIDE SEQUENCE [LARGE SCALE GENOMIC DNA]</scope>
    <source>
        <strain evidence="2 3">NBRC 13935</strain>
    </source>
</reference>
<dbReference type="InterPro" id="IPR001036">
    <property type="entry name" value="Acrflvin-R"/>
</dbReference>
<dbReference type="EMBL" id="BBJS01000067">
    <property type="protein sequence ID" value="GAN15806.1"/>
    <property type="molecule type" value="Genomic_DNA"/>
</dbReference>
<keyword evidence="1" id="KW-0472">Membrane</keyword>
<dbReference type="Proteomes" id="UP000032025">
    <property type="component" value="Unassembled WGS sequence"/>
</dbReference>
<dbReference type="Pfam" id="PF00873">
    <property type="entry name" value="ACR_tran"/>
    <property type="match status" value="1"/>
</dbReference>
<evidence type="ECO:0000256" key="1">
    <source>
        <dbReference type="SAM" id="Phobius"/>
    </source>
</evidence>
<dbReference type="PANTHER" id="PTHR32063:SF24">
    <property type="entry name" value="CATION EFFLUX SYSTEM (ACRB_ACRD_ACRF FAMILY)"/>
    <property type="match status" value="1"/>
</dbReference>
<dbReference type="Gene3D" id="1.20.1640.10">
    <property type="entry name" value="Multidrug efflux transporter AcrB transmembrane domain"/>
    <property type="match status" value="1"/>
</dbReference>
<dbReference type="GO" id="GO:0042910">
    <property type="term" value="F:xenobiotic transmembrane transporter activity"/>
    <property type="evidence" value="ECO:0007669"/>
    <property type="project" value="TreeGrafter"/>
</dbReference>
<comment type="caution">
    <text evidence="2">The sequence shown here is derived from an EMBL/GenBank/DDBJ whole genome shotgun (WGS) entry which is preliminary data.</text>
</comment>
<accession>A0A0C9MZ05</accession>
<gene>
    <name evidence="2" type="ORF">SP6_67_00010</name>
</gene>
<dbReference type="AlphaFoldDB" id="A0A0C9MZ05"/>
<protein>
    <submittedName>
        <fullName evidence="2">DNA, contig: SP667</fullName>
    </submittedName>
</protein>
<dbReference type="PANTHER" id="PTHR32063">
    <property type="match status" value="1"/>
</dbReference>
<proteinExistence type="predicted"/>
<evidence type="ECO:0000313" key="2">
    <source>
        <dbReference type="EMBL" id="GAN15806.1"/>
    </source>
</evidence>
<sequence>MIGRILSLSVRMRWLVAVLTLVVIGFGLWQITKLPIDAVPDVTNRQVQISTFAPTLGPVDIEKQVTFPVETALAGIPGLEMTRSISRNGFSQVTAVFTDRTDIYFARQQVTERLAQSRDSLPSNAQPILAPLSTGLGEIFFYSVAFRHPDGKGLKTVDGKPGWQSDGSYLTPEGERLTTELAKAAYLRTVQDWIIRPQMRAVRGVAGVDSNGGYVKQYLIEP</sequence>
<dbReference type="GO" id="GO:0005886">
    <property type="term" value="C:plasma membrane"/>
    <property type="evidence" value="ECO:0007669"/>
    <property type="project" value="TreeGrafter"/>
</dbReference>
<feature type="non-terminal residue" evidence="2">
    <location>
        <position position="222"/>
    </location>
</feature>
<evidence type="ECO:0000313" key="3">
    <source>
        <dbReference type="Proteomes" id="UP000032025"/>
    </source>
</evidence>
<keyword evidence="1" id="KW-1133">Transmembrane helix</keyword>
<keyword evidence="1" id="KW-0812">Transmembrane</keyword>
<dbReference type="Gene3D" id="3.30.70.1430">
    <property type="entry name" value="Multidrug efflux transporter AcrB pore domain"/>
    <property type="match status" value="1"/>
</dbReference>